<keyword evidence="8 14" id="KW-0378">Hydrolase</keyword>
<keyword evidence="7 14" id="KW-0812">Transmembrane</keyword>
<evidence type="ECO:0000256" key="9">
    <source>
        <dbReference type="ARBA" id="ARBA00022960"/>
    </source>
</evidence>
<dbReference type="PANTHER" id="PTHR30627">
    <property type="entry name" value="PEPTIDOGLYCAN D,D-TRANSPEPTIDASE"/>
    <property type="match status" value="1"/>
</dbReference>
<feature type="domain" description="Penicillin-binding protein transpeptidase" evidence="16">
    <location>
        <begin position="267"/>
        <end position="616"/>
    </location>
</feature>
<dbReference type="NCBIfam" id="TIGR03423">
    <property type="entry name" value="pbp2_mrdA"/>
    <property type="match status" value="1"/>
</dbReference>
<dbReference type="Pfam" id="PF03717">
    <property type="entry name" value="PBP_dimer"/>
    <property type="match status" value="1"/>
</dbReference>
<comment type="caution">
    <text evidence="18">The sequence shown here is derived from an EMBL/GenBank/DDBJ whole genome shotgun (WGS) entry which is preliminary data.</text>
</comment>
<keyword evidence="3 14" id="KW-1003">Cell membrane</keyword>
<reference evidence="19" key="1">
    <citation type="journal article" date="2019" name="Int. J. Syst. Evol. Microbiol.">
        <title>The Global Catalogue of Microorganisms (GCM) 10K type strain sequencing project: providing services to taxonomists for standard genome sequencing and annotation.</title>
        <authorList>
            <consortium name="The Broad Institute Genomics Platform"/>
            <consortium name="The Broad Institute Genome Sequencing Center for Infectious Disease"/>
            <person name="Wu L."/>
            <person name="Ma J."/>
        </authorList>
    </citation>
    <scope>NUCLEOTIDE SEQUENCE [LARGE SCALE GENOMIC DNA]</scope>
    <source>
        <strain evidence="19">KCTC 22232</strain>
    </source>
</reference>
<organism evidence="18 19">
    <name type="scientific">Rhodanobacter panaciterrae</name>
    <dbReference type="NCBI Taxonomy" id="490572"/>
    <lineage>
        <taxon>Bacteria</taxon>
        <taxon>Pseudomonadati</taxon>
        <taxon>Pseudomonadota</taxon>
        <taxon>Gammaproteobacteria</taxon>
        <taxon>Lysobacterales</taxon>
        <taxon>Rhodanobacteraceae</taxon>
        <taxon>Rhodanobacter</taxon>
    </lineage>
</organism>
<accession>A0ABQ2ZDN1</accession>
<keyword evidence="5 14" id="KW-0121">Carboxypeptidase</keyword>
<evidence type="ECO:0000256" key="5">
    <source>
        <dbReference type="ARBA" id="ARBA00022645"/>
    </source>
</evidence>
<dbReference type="SUPFAM" id="SSF56519">
    <property type="entry name" value="Penicillin binding protein dimerisation domain"/>
    <property type="match status" value="1"/>
</dbReference>
<feature type="domain" description="Penicillin-binding protein dimerisation" evidence="17">
    <location>
        <begin position="64"/>
        <end position="233"/>
    </location>
</feature>
<evidence type="ECO:0000256" key="1">
    <source>
        <dbReference type="ARBA" id="ARBA00004167"/>
    </source>
</evidence>
<evidence type="ECO:0000259" key="17">
    <source>
        <dbReference type="Pfam" id="PF03717"/>
    </source>
</evidence>
<protein>
    <recommendedName>
        <fullName evidence="14">Peptidoglycan D,D-transpeptidase MrdA</fullName>
        <ecNumber evidence="14">3.4.16.4</ecNumber>
    </recommendedName>
    <alternativeName>
        <fullName evidence="14">Penicillin-binding protein 2</fullName>
        <shortName evidence="14">PBP-2</shortName>
    </alternativeName>
</protein>
<evidence type="ECO:0000256" key="3">
    <source>
        <dbReference type="ARBA" id="ARBA00022475"/>
    </source>
</evidence>
<feature type="region of interest" description="Disordered" evidence="15">
    <location>
        <begin position="627"/>
        <end position="690"/>
    </location>
</feature>
<comment type="similarity">
    <text evidence="14">Belongs to the transpeptidase family. MrdA subfamily.</text>
</comment>
<evidence type="ECO:0000313" key="19">
    <source>
        <dbReference type="Proteomes" id="UP000621898"/>
    </source>
</evidence>
<dbReference type="InterPro" id="IPR017790">
    <property type="entry name" value="Penicillin-binding_protein_2"/>
</dbReference>
<dbReference type="EC" id="3.4.16.4" evidence="14"/>
<dbReference type="SUPFAM" id="SSF56601">
    <property type="entry name" value="beta-lactamase/transpeptidase-like"/>
    <property type="match status" value="1"/>
</dbReference>
<keyword evidence="6 14" id="KW-0645">Protease</keyword>
<evidence type="ECO:0000256" key="2">
    <source>
        <dbReference type="ARBA" id="ARBA00004236"/>
    </source>
</evidence>
<evidence type="ECO:0000256" key="4">
    <source>
        <dbReference type="ARBA" id="ARBA00022519"/>
    </source>
</evidence>
<comment type="subcellular location">
    <subcellularLocation>
        <location evidence="14">Cell inner membrane</location>
        <topology evidence="14">Single-pass membrane protein</topology>
    </subcellularLocation>
    <subcellularLocation>
        <location evidence="2">Cell membrane</location>
    </subcellularLocation>
    <subcellularLocation>
        <location evidence="1">Membrane</location>
        <topology evidence="1">Single-pass membrane protein</topology>
    </subcellularLocation>
</comment>
<evidence type="ECO:0000313" key="18">
    <source>
        <dbReference type="EMBL" id="GGY13439.1"/>
    </source>
</evidence>
<comment type="caution">
    <text evidence="14">Lacks conserved residue(s) required for the propagation of feature annotation.</text>
</comment>
<dbReference type="Gene3D" id="3.40.710.10">
    <property type="entry name" value="DD-peptidase/beta-lactamase superfamily"/>
    <property type="match status" value="1"/>
</dbReference>
<comment type="catalytic activity">
    <reaction evidence="14">
        <text>Preferential cleavage: (Ac)2-L-Lys-D-Ala-|-D-Ala. Also transpeptidation of peptidyl-alanyl moieties that are N-acyl substituents of D-alanine.</text>
        <dbReference type="EC" id="3.4.16.4"/>
    </reaction>
</comment>
<dbReference type="RefSeq" id="WP_189439152.1">
    <property type="nucleotide sequence ID" value="NZ_BMXT01000001.1"/>
</dbReference>
<feature type="compositionally biased region" description="Polar residues" evidence="15">
    <location>
        <begin position="637"/>
        <end position="651"/>
    </location>
</feature>
<evidence type="ECO:0000259" key="16">
    <source>
        <dbReference type="Pfam" id="PF00905"/>
    </source>
</evidence>
<feature type="compositionally biased region" description="Polar residues" evidence="15">
    <location>
        <begin position="679"/>
        <end position="690"/>
    </location>
</feature>
<dbReference type="InterPro" id="IPR036138">
    <property type="entry name" value="PBP_dimer_sf"/>
</dbReference>
<evidence type="ECO:0000256" key="7">
    <source>
        <dbReference type="ARBA" id="ARBA00022692"/>
    </source>
</evidence>
<keyword evidence="9 14" id="KW-0133">Cell shape</keyword>
<evidence type="ECO:0000256" key="10">
    <source>
        <dbReference type="ARBA" id="ARBA00022984"/>
    </source>
</evidence>
<evidence type="ECO:0000256" key="14">
    <source>
        <dbReference type="HAMAP-Rule" id="MF_02081"/>
    </source>
</evidence>
<evidence type="ECO:0000256" key="13">
    <source>
        <dbReference type="ARBA" id="ARBA00023316"/>
    </source>
</evidence>
<sequence>MKIRRSLKDPRGESLLFRRRALAGFVLILLGLCLLVTRFVFLQVTHHDEFVTRSTNNRVKPRAIPPARGLIYDRNGVLLADNVPAFRLEVVPEQITDMPALLEQLGKVVPLGQDDLDAFRKQLKQSRRFDSVPLKMHLTEDEIDRFAVNRWRFPGVDVVPYLTRRYPLAGLFAHVVGYVGRIDADDVERLDPKRYQGTSHVGRSGIERSYEDVLHGTPGYELLEVNADGRTQRVLETHAPIPGRNLYLSIDVRLQKAAEAAFAGRPGAAVAIDPRNGQVLAMVSVPTFDPNLFVNGINHADYSALTNDPDKPLVNRALKGVYPPGSTVKPFLALGGLEYGVRRPEDTVFSTGQFCLPGHGGSNSTGRGGCYRDDTRGGDGTVNMVRAIEKSTNTYFYKLALDMGIDRLSEWMSRFSFGGKTGIDLLGESEGILPSRQWKAAHSKFGWFPGETVIAGIGQGYWAVTPLQLGHAIATFAGHGVPYAPRLVMATTAVADTQQRPLPNPPSGPSLIRRPAEWDVINQGMRAVIVSGTGKLAKLNDGFPYLIAGKSGTAERFSRTSSAYDTNKNLAYLATRHRAWFMGYTPTDDPQIAAAVVLEAGAWGGTDAGPIMRKIFDAWVIAKGGPTPRDVPLPAPGSSSQESPDQGLPNQRDQRAPTESAPNDSTAPVEDVPVEDTPAQASSSDGATPP</sequence>
<proteinExistence type="inferred from homology"/>
<gene>
    <name evidence="14 18" type="primary">mrdA</name>
    <name evidence="18" type="ORF">GCM10008098_00070</name>
</gene>
<dbReference type="PANTHER" id="PTHR30627:SF2">
    <property type="entry name" value="PEPTIDOGLYCAN D,D-TRANSPEPTIDASE MRDA"/>
    <property type="match status" value="1"/>
</dbReference>
<comment type="pathway">
    <text evidence="14">Cell wall biogenesis; peptidoglycan biosynthesis.</text>
</comment>
<dbReference type="InterPro" id="IPR001460">
    <property type="entry name" value="PCN-bd_Tpept"/>
</dbReference>
<dbReference type="Gene3D" id="3.30.1390.30">
    <property type="entry name" value="Penicillin-binding protein 2a, domain 3"/>
    <property type="match status" value="1"/>
</dbReference>
<keyword evidence="4 14" id="KW-0997">Cell inner membrane</keyword>
<dbReference type="InterPro" id="IPR005311">
    <property type="entry name" value="PBP_dimer"/>
</dbReference>
<keyword evidence="13 14" id="KW-0961">Cell wall biogenesis/degradation</keyword>
<keyword evidence="19" id="KW-1185">Reference proteome</keyword>
<keyword evidence="10 14" id="KW-0573">Peptidoglycan synthesis</keyword>
<evidence type="ECO:0000256" key="8">
    <source>
        <dbReference type="ARBA" id="ARBA00022801"/>
    </source>
</evidence>
<feature type="active site" description="Acyl-ester intermediate" evidence="14">
    <location>
        <position position="326"/>
    </location>
</feature>
<evidence type="ECO:0000256" key="6">
    <source>
        <dbReference type="ARBA" id="ARBA00022670"/>
    </source>
</evidence>
<name>A0ABQ2ZDN1_9GAMM</name>
<evidence type="ECO:0000256" key="12">
    <source>
        <dbReference type="ARBA" id="ARBA00023136"/>
    </source>
</evidence>
<dbReference type="Pfam" id="PF00905">
    <property type="entry name" value="Transpeptidase"/>
    <property type="match status" value="1"/>
</dbReference>
<dbReference type="InterPro" id="IPR050515">
    <property type="entry name" value="Beta-lactam/transpept"/>
</dbReference>
<comment type="function">
    <text evidence="14">Catalyzes cross-linking of the peptidoglycan cell wall.</text>
</comment>
<keyword evidence="11 14" id="KW-1133">Transmembrane helix</keyword>
<keyword evidence="12 14" id="KW-0472">Membrane</keyword>
<dbReference type="EMBL" id="BMXT01000001">
    <property type="protein sequence ID" value="GGY13439.1"/>
    <property type="molecule type" value="Genomic_DNA"/>
</dbReference>
<dbReference type="Gene3D" id="3.90.1310.10">
    <property type="entry name" value="Penicillin-binding protein 2a (Domain 2)"/>
    <property type="match status" value="1"/>
</dbReference>
<dbReference type="Proteomes" id="UP000621898">
    <property type="component" value="Unassembled WGS sequence"/>
</dbReference>
<feature type="transmembrane region" description="Helical" evidence="14">
    <location>
        <begin position="21"/>
        <end position="41"/>
    </location>
</feature>
<evidence type="ECO:0000256" key="15">
    <source>
        <dbReference type="SAM" id="MobiDB-lite"/>
    </source>
</evidence>
<dbReference type="HAMAP" id="MF_02081">
    <property type="entry name" value="MrdA_transpept"/>
    <property type="match status" value="1"/>
</dbReference>
<evidence type="ECO:0000256" key="11">
    <source>
        <dbReference type="ARBA" id="ARBA00022989"/>
    </source>
</evidence>
<dbReference type="InterPro" id="IPR012338">
    <property type="entry name" value="Beta-lactam/transpept-like"/>
</dbReference>